<keyword evidence="7" id="KW-0418">Kinase</keyword>
<evidence type="ECO:0000256" key="12">
    <source>
        <dbReference type="ARBA" id="ARBA00033413"/>
    </source>
</evidence>
<dbReference type="InterPro" id="IPR035907">
    <property type="entry name" value="Hppk_sf"/>
</dbReference>
<evidence type="ECO:0000256" key="2">
    <source>
        <dbReference type="ARBA" id="ARBA00005810"/>
    </source>
</evidence>
<dbReference type="Gene3D" id="3.30.70.560">
    <property type="entry name" value="7,8-Dihydro-6-hydroxymethylpterin-pyrophosphokinase HPPK"/>
    <property type="match status" value="1"/>
</dbReference>
<dbReference type="InterPro" id="IPR000550">
    <property type="entry name" value="Hppk"/>
</dbReference>
<dbReference type="SUPFAM" id="SSF55083">
    <property type="entry name" value="6-hydroxymethyl-7,8-dihydropterin pyrophosphokinase, HPPK"/>
    <property type="match status" value="1"/>
</dbReference>
<reference evidence="15" key="1">
    <citation type="submission" date="2016-09" db="EMBL/GenBank/DDBJ databases">
        <title>Acidihalobacter prosperus F5.</title>
        <authorList>
            <person name="Khaleque H.N."/>
            <person name="Ramsay J.P."/>
            <person name="Kaksonen A.H."/>
            <person name="Boxall N.J."/>
            <person name="Watkin E.L.J."/>
        </authorList>
    </citation>
    <scope>NUCLEOTIDE SEQUENCE [LARGE SCALE GENOMIC DNA]</scope>
    <source>
        <strain evidence="15">F5</strain>
    </source>
</reference>
<protein>
    <recommendedName>
        <fullName evidence="4">2-amino-4-hydroxy-6-hydroxymethyldihydropteridine pyrophosphokinase</fullName>
        <ecNumber evidence="3">2.7.6.3</ecNumber>
    </recommendedName>
    <alternativeName>
        <fullName evidence="11">6-hydroxymethyl-7,8-dihydropterin pyrophosphokinase</fullName>
    </alternativeName>
    <alternativeName>
        <fullName evidence="12">7,8-dihydro-6-hydroxymethylpterin-pyrophosphokinase</fullName>
    </alternativeName>
</protein>
<keyword evidence="9" id="KW-0289">Folate biosynthesis</keyword>
<evidence type="ECO:0000256" key="6">
    <source>
        <dbReference type="ARBA" id="ARBA00022741"/>
    </source>
</evidence>
<evidence type="ECO:0000256" key="1">
    <source>
        <dbReference type="ARBA" id="ARBA00005051"/>
    </source>
</evidence>
<gene>
    <name evidence="14" type="ORF">BI364_02395</name>
</gene>
<dbReference type="GO" id="GO:0005524">
    <property type="term" value="F:ATP binding"/>
    <property type="evidence" value="ECO:0007669"/>
    <property type="project" value="UniProtKB-KW"/>
</dbReference>
<evidence type="ECO:0000256" key="5">
    <source>
        <dbReference type="ARBA" id="ARBA00022679"/>
    </source>
</evidence>
<evidence type="ECO:0000256" key="11">
    <source>
        <dbReference type="ARBA" id="ARBA00029766"/>
    </source>
</evidence>
<dbReference type="RefSeq" id="WP_070077397.1">
    <property type="nucleotide sequence ID" value="NZ_CP017415.1"/>
</dbReference>
<dbReference type="KEGG" id="aprs:BI364_02395"/>
<dbReference type="UniPathway" id="UPA00077">
    <property type="reaction ID" value="UER00155"/>
</dbReference>
<comment type="pathway">
    <text evidence="1">Cofactor biosynthesis; tetrahydrofolate biosynthesis; 2-amino-4-hydroxy-6-hydroxymethyl-7,8-dihydropteridine diphosphate from 7,8-dihydroneopterin triphosphate: step 4/4.</text>
</comment>
<dbReference type="GO" id="GO:0046656">
    <property type="term" value="P:folic acid biosynthetic process"/>
    <property type="evidence" value="ECO:0007669"/>
    <property type="project" value="UniProtKB-KW"/>
</dbReference>
<dbReference type="GO" id="GO:0016301">
    <property type="term" value="F:kinase activity"/>
    <property type="evidence" value="ECO:0007669"/>
    <property type="project" value="UniProtKB-KW"/>
</dbReference>
<evidence type="ECO:0000313" key="15">
    <source>
        <dbReference type="Proteomes" id="UP000095401"/>
    </source>
</evidence>
<proteinExistence type="inferred from homology"/>
<dbReference type="EC" id="2.7.6.3" evidence="3"/>
<evidence type="ECO:0000256" key="9">
    <source>
        <dbReference type="ARBA" id="ARBA00022909"/>
    </source>
</evidence>
<keyword evidence="8" id="KW-0067">ATP-binding</keyword>
<organism evidence="14 15">
    <name type="scientific">Acidihalobacter yilgarnensis</name>
    <dbReference type="NCBI Taxonomy" id="2819280"/>
    <lineage>
        <taxon>Bacteria</taxon>
        <taxon>Pseudomonadati</taxon>
        <taxon>Pseudomonadota</taxon>
        <taxon>Gammaproteobacteria</taxon>
        <taxon>Chromatiales</taxon>
        <taxon>Ectothiorhodospiraceae</taxon>
        <taxon>Acidihalobacter</taxon>
    </lineage>
</organism>
<evidence type="ECO:0000256" key="10">
    <source>
        <dbReference type="ARBA" id="ARBA00029409"/>
    </source>
</evidence>
<dbReference type="Pfam" id="PF01288">
    <property type="entry name" value="HPPK"/>
    <property type="match status" value="1"/>
</dbReference>
<evidence type="ECO:0000256" key="8">
    <source>
        <dbReference type="ARBA" id="ARBA00022840"/>
    </source>
</evidence>
<comment type="similarity">
    <text evidence="2">Belongs to the HPPK family.</text>
</comment>
<dbReference type="PANTHER" id="PTHR43071:SF1">
    <property type="entry name" value="2-AMINO-4-HYDROXY-6-HYDROXYMETHYLDIHYDROPTERIDINE PYROPHOSPHOKINASE"/>
    <property type="match status" value="1"/>
</dbReference>
<dbReference type="GO" id="GO:0003848">
    <property type="term" value="F:2-amino-4-hydroxy-6-hydroxymethyldihydropteridine diphosphokinase activity"/>
    <property type="evidence" value="ECO:0007669"/>
    <property type="project" value="UniProtKB-EC"/>
</dbReference>
<comment type="function">
    <text evidence="10">Catalyzes the transfer of pyrophosphate from adenosine triphosphate (ATP) to 6-hydroxymethyl-7,8-dihydropterin, an enzymatic step in folate biosynthesis pathway.</text>
</comment>
<dbReference type="PANTHER" id="PTHR43071">
    <property type="entry name" value="2-AMINO-4-HYDROXY-6-HYDROXYMETHYLDIHYDROPTERIDINE PYROPHOSPHOKINASE"/>
    <property type="match status" value="1"/>
</dbReference>
<dbReference type="EMBL" id="CP017415">
    <property type="protein sequence ID" value="AOU97007.1"/>
    <property type="molecule type" value="Genomic_DNA"/>
</dbReference>
<keyword evidence="6" id="KW-0547">Nucleotide-binding</keyword>
<evidence type="ECO:0000259" key="13">
    <source>
        <dbReference type="Pfam" id="PF01288"/>
    </source>
</evidence>
<evidence type="ECO:0000256" key="4">
    <source>
        <dbReference type="ARBA" id="ARBA00016218"/>
    </source>
</evidence>
<keyword evidence="5" id="KW-0808">Transferase</keyword>
<sequence length="181" mass="19306">MNAQYPRVAGYVIGIGSNIDPEANVPRILDALLRHFGHLSMSRILRTQPVDMASAREFFNLAVFVETQIAPAALKNICNGIECALGRDRGDPSRALKDRVADLDILFALDPGEPLPALAQVDGVYFQPVVADIYGLLGLPVTAGGVAGVTIRLGEVSAGEVPATIHRDGRTGQIVVVEQRP</sequence>
<evidence type="ECO:0000256" key="3">
    <source>
        <dbReference type="ARBA" id="ARBA00013253"/>
    </source>
</evidence>
<accession>A0A1D8IKN9</accession>
<dbReference type="AlphaFoldDB" id="A0A1D8IKN9"/>
<dbReference type="Proteomes" id="UP000095401">
    <property type="component" value="Chromosome"/>
</dbReference>
<name>A0A1D8IKN9_9GAMM</name>
<evidence type="ECO:0000256" key="7">
    <source>
        <dbReference type="ARBA" id="ARBA00022777"/>
    </source>
</evidence>
<feature type="domain" description="7,8-dihydro-6-hydroxymethylpterin-pyrophosphokinase" evidence="13">
    <location>
        <begin position="12"/>
        <end position="108"/>
    </location>
</feature>
<evidence type="ECO:0000313" key="14">
    <source>
        <dbReference type="EMBL" id="AOU97007.1"/>
    </source>
</evidence>
<dbReference type="GO" id="GO:0046654">
    <property type="term" value="P:tetrahydrofolate biosynthetic process"/>
    <property type="evidence" value="ECO:0007669"/>
    <property type="project" value="UniProtKB-UniPathway"/>
</dbReference>
<keyword evidence="15" id="KW-1185">Reference proteome</keyword>